<sequence>MGCDVRVTLDRLPLTTNGGHRCTNFIGGYLCFSEEGIDEVFIEVEGA</sequence>
<dbReference type="AlphaFoldDB" id="C0E4M7"/>
<gene>
    <name evidence="1" type="ORF">CORMATOL_01952</name>
</gene>
<name>C0E4M7_9CORY</name>
<dbReference type="EMBL" id="ACEB01000027">
    <property type="protein sequence ID" value="EEG26516.1"/>
    <property type="molecule type" value="Genomic_DNA"/>
</dbReference>
<dbReference type="HOGENOM" id="CLU_3166979_0_0_11"/>
<comment type="caution">
    <text evidence="1">The sequence shown here is derived from an EMBL/GenBank/DDBJ whole genome shotgun (WGS) entry which is preliminary data.</text>
</comment>
<accession>C0E4M7</accession>
<evidence type="ECO:0000313" key="2">
    <source>
        <dbReference type="Proteomes" id="UP000006247"/>
    </source>
</evidence>
<evidence type="ECO:0000313" key="1">
    <source>
        <dbReference type="EMBL" id="EEG26516.1"/>
    </source>
</evidence>
<reference evidence="1 2" key="1">
    <citation type="submission" date="2009-01" db="EMBL/GenBank/DDBJ databases">
        <authorList>
            <person name="Fulton L."/>
            <person name="Clifton S."/>
            <person name="Chinwalla A.T."/>
            <person name="Mitreva M."/>
            <person name="Sodergren E."/>
            <person name="Weinstock G."/>
            <person name="Clifton S."/>
            <person name="Dooling D.J."/>
            <person name="Fulton B."/>
            <person name="Minx P."/>
            <person name="Pepin K.H."/>
            <person name="Johnson M."/>
            <person name="Bhonagiri V."/>
            <person name="Nash W.E."/>
            <person name="Mardis E.R."/>
            <person name="Wilson R.K."/>
        </authorList>
    </citation>
    <scope>NUCLEOTIDE SEQUENCE [LARGE SCALE GENOMIC DNA]</scope>
    <source>
        <strain evidence="1 2">ATCC 33806</strain>
    </source>
</reference>
<dbReference type="Proteomes" id="UP000006247">
    <property type="component" value="Unassembled WGS sequence"/>
</dbReference>
<proteinExistence type="predicted"/>
<organism evidence="1 2">
    <name type="scientific">Corynebacterium matruchotii ATCC 33806</name>
    <dbReference type="NCBI Taxonomy" id="566549"/>
    <lineage>
        <taxon>Bacteria</taxon>
        <taxon>Bacillati</taxon>
        <taxon>Actinomycetota</taxon>
        <taxon>Actinomycetes</taxon>
        <taxon>Mycobacteriales</taxon>
        <taxon>Corynebacteriaceae</taxon>
        <taxon>Corynebacterium</taxon>
    </lineage>
</organism>
<protein>
    <submittedName>
        <fullName evidence="1">Uncharacterized protein</fullName>
    </submittedName>
</protein>